<feature type="coiled-coil region" evidence="6">
    <location>
        <begin position="127"/>
        <end position="154"/>
    </location>
</feature>
<dbReference type="SMART" id="SM00415">
    <property type="entry name" value="HSF"/>
    <property type="match status" value="1"/>
</dbReference>
<dbReference type="EMBL" id="JAZHXI010000011">
    <property type="protein sequence ID" value="KAL2066716.1"/>
    <property type="molecule type" value="Genomic_DNA"/>
</dbReference>
<feature type="compositionally biased region" description="Polar residues" evidence="7">
    <location>
        <begin position="80"/>
        <end position="96"/>
    </location>
</feature>
<feature type="compositionally biased region" description="Low complexity" evidence="7">
    <location>
        <begin position="446"/>
        <end position="463"/>
    </location>
</feature>
<protein>
    <recommendedName>
        <fullName evidence="8">HSF-type DNA-binding domain-containing protein</fullName>
    </recommendedName>
</protein>
<keyword evidence="4" id="KW-0539">Nucleus</keyword>
<dbReference type="InterPro" id="IPR036390">
    <property type="entry name" value="WH_DNA-bd_sf"/>
</dbReference>
<evidence type="ECO:0000259" key="8">
    <source>
        <dbReference type="SMART" id="SM00415"/>
    </source>
</evidence>
<feature type="domain" description="HSF-type DNA-binding" evidence="8">
    <location>
        <begin position="154"/>
        <end position="261"/>
    </location>
</feature>
<feature type="region of interest" description="Disordered" evidence="7">
    <location>
        <begin position="1"/>
        <end position="102"/>
    </location>
</feature>
<feature type="region of interest" description="Disordered" evidence="7">
    <location>
        <begin position="693"/>
        <end position="748"/>
    </location>
</feature>
<keyword evidence="3" id="KW-0238">DNA-binding</keyword>
<dbReference type="SUPFAM" id="SSF46785">
    <property type="entry name" value="Winged helix' DNA-binding domain"/>
    <property type="match status" value="1"/>
</dbReference>
<comment type="similarity">
    <text evidence="2 5">Belongs to the HSF family.</text>
</comment>
<comment type="caution">
    <text evidence="9">The sequence shown here is derived from an EMBL/GenBank/DDBJ whole genome shotgun (WGS) entry which is preliminary data.</text>
</comment>
<dbReference type="PANTHER" id="PTHR10015">
    <property type="entry name" value="HEAT SHOCK TRANSCRIPTION FACTOR"/>
    <property type="match status" value="1"/>
</dbReference>
<accession>A0ABR4C9X0</accession>
<dbReference type="InterPro" id="IPR000232">
    <property type="entry name" value="HSF_DNA-bd"/>
</dbReference>
<dbReference type="InterPro" id="IPR036388">
    <property type="entry name" value="WH-like_DNA-bd_sf"/>
</dbReference>
<evidence type="ECO:0000313" key="9">
    <source>
        <dbReference type="EMBL" id="KAL2066716.1"/>
    </source>
</evidence>
<evidence type="ECO:0000256" key="4">
    <source>
        <dbReference type="ARBA" id="ARBA00023242"/>
    </source>
</evidence>
<feature type="compositionally biased region" description="Polar residues" evidence="7">
    <location>
        <begin position="554"/>
        <end position="566"/>
    </location>
</feature>
<evidence type="ECO:0000256" key="2">
    <source>
        <dbReference type="ARBA" id="ARBA00006403"/>
    </source>
</evidence>
<evidence type="ECO:0000256" key="7">
    <source>
        <dbReference type="SAM" id="MobiDB-lite"/>
    </source>
</evidence>
<comment type="subcellular location">
    <subcellularLocation>
        <location evidence="1">Nucleus</location>
    </subcellularLocation>
</comment>
<keyword evidence="10" id="KW-1185">Reference proteome</keyword>
<feature type="region of interest" description="Disordered" evidence="7">
    <location>
        <begin position="554"/>
        <end position="576"/>
    </location>
</feature>
<feature type="compositionally biased region" description="Low complexity" evidence="7">
    <location>
        <begin position="54"/>
        <end position="68"/>
    </location>
</feature>
<reference evidence="9 10" key="1">
    <citation type="journal article" date="2024" name="Commun. Biol.">
        <title>Comparative genomic analysis of thermophilic fungi reveals convergent evolutionary adaptations and gene losses.</title>
        <authorList>
            <person name="Steindorff A.S."/>
            <person name="Aguilar-Pontes M.V."/>
            <person name="Robinson A.J."/>
            <person name="Andreopoulos B."/>
            <person name="LaButti K."/>
            <person name="Kuo A."/>
            <person name="Mondo S."/>
            <person name="Riley R."/>
            <person name="Otillar R."/>
            <person name="Haridas S."/>
            <person name="Lipzen A."/>
            <person name="Grimwood J."/>
            <person name="Schmutz J."/>
            <person name="Clum A."/>
            <person name="Reid I.D."/>
            <person name="Moisan M.C."/>
            <person name="Butler G."/>
            <person name="Nguyen T.T.M."/>
            <person name="Dewar K."/>
            <person name="Conant G."/>
            <person name="Drula E."/>
            <person name="Henrissat B."/>
            <person name="Hansel C."/>
            <person name="Singer S."/>
            <person name="Hutchinson M.I."/>
            <person name="de Vries R.P."/>
            <person name="Natvig D.O."/>
            <person name="Powell A.J."/>
            <person name="Tsang A."/>
            <person name="Grigoriev I.V."/>
        </authorList>
    </citation>
    <scope>NUCLEOTIDE SEQUENCE [LARGE SCALE GENOMIC DNA]</scope>
    <source>
        <strain evidence="9 10">CBS 494.80</strain>
    </source>
</reference>
<dbReference type="Proteomes" id="UP001595075">
    <property type="component" value="Unassembled WGS sequence"/>
</dbReference>
<name>A0ABR4C9X0_9HELO</name>
<feature type="compositionally biased region" description="Polar residues" evidence="7">
    <location>
        <begin position="416"/>
        <end position="426"/>
    </location>
</feature>
<gene>
    <name evidence="9" type="ORF">VTL71DRAFT_2788</name>
</gene>
<organism evidence="9 10">
    <name type="scientific">Oculimacula yallundae</name>
    <dbReference type="NCBI Taxonomy" id="86028"/>
    <lineage>
        <taxon>Eukaryota</taxon>
        <taxon>Fungi</taxon>
        <taxon>Dikarya</taxon>
        <taxon>Ascomycota</taxon>
        <taxon>Pezizomycotina</taxon>
        <taxon>Leotiomycetes</taxon>
        <taxon>Helotiales</taxon>
        <taxon>Ploettnerulaceae</taxon>
        <taxon>Oculimacula</taxon>
    </lineage>
</organism>
<dbReference type="PRINTS" id="PR00056">
    <property type="entry name" value="HSFDOMAIN"/>
</dbReference>
<proteinExistence type="inferred from homology"/>
<feature type="compositionally biased region" description="Basic residues" evidence="7">
    <location>
        <begin position="1"/>
        <end position="10"/>
    </location>
</feature>
<feature type="compositionally biased region" description="Polar residues" evidence="7">
    <location>
        <begin position="16"/>
        <end position="53"/>
    </location>
</feature>
<dbReference type="Pfam" id="PF00447">
    <property type="entry name" value="HSF_DNA-bind"/>
    <property type="match status" value="1"/>
</dbReference>
<evidence type="ECO:0000256" key="5">
    <source>
        <dbReference type="RuleBase" id="RU004020"/>
    </source>
</evidence>
<feature type="region of interest" description="Disordered" evidence="7">
    <location>
        <begin position="416"/>
        <end position="464"/>
    </location>
</feature>
<evidence type="ECO:0000256" key="1">
    <source>
        <dbReference type="ARBA" id="ARBA00004123"/>
    </source>
</evidence>
<dbReference type="PANTHER" id="PTHR10015:SF427">
    <property type="entry name" value="HEAT SHOCK FACTOR PROTEIN"/>
    <property type="match status" value="1"/>
</dbReference>
<evidence type="ECO:0000256" key="6">
    <source>
        <dbReference type="SAM" id="Coils"/>
    </source>
</evidence>
<evidence type="ECO:0000256" key="3">
    <source>
        <dbReference type="ARBA" id="ARBA00023125"/>
    </source>
</evidence>
<feature type="compositionally biased region" description="Acidic residues" evidence="7">
    <location>
        <begin position="279"/>
        <end position="289"/>
    </location>
</feature>
<feature type="region of interest" description="Disordered" evidence="7">
    <location>
        <begin position="258"/>
        <end position="289"/>
    </location>
</feature>
<keyword evidence="6" id="KW-0175">Coiled coil</keyword>
<evidence type="ECO:0000313" key="10">
    <source>
        <dbReference type="Proteomes" id="UP001595075"/>
    </source>
</evidence>
<sequence length="748" mass="81370">MPPTNPRKRAAPGSSPAVQSSQMPQSYTAPSQVSNADYLNWNPQSDNTRFTDQSNGGYNMNNYSGAGMSQAPFDQAVPAPSTQLARRPNSNRQLVSTAPRMAYDNQVDPWGQFGDDSILDGQNGNGVAEENDNIELLEERAAVAKRDAQSKRKQIPPFVQKLSSFLDESKNTELIRWSDRGDSFVVLDEDEFAKTLIPELFKHNNYASFVRQLNMYGFHKRVGLSDNSMKASERKNKSPSEYYNPYFKRGHPNLLWLINKPKGGNAQKKKSSRVKNEEGQDGESDDDGREIEEVYGNNVQQSRALSAAPEAGPLQRRDVAALQNQLSEIQKQQGNITSAIARLRKDHNQLYQQSVAFQSLHDRHENSINAILTFLATVYNRSLDGQGPQNIAQMFASGINHNEPQHQGSVVDIGDVSNQQQQNPGSMSPHRKPQRLLMAPPGAGGRATTASPSTPTPQAQSYQNTPHSAMIEELFDSPAETPQEYKPDLSQLQAQGQIPQSNMMMNIIQDTNAQTQPSNNAMQFPEMLSHYENANGGSPLTNEQRNSMLNLMAHTSQAGGNGNNALTSPTPPPQPTLEELGYTQLEIDDLMRLQAEQENRIINLKTDIVPLSPSGSISGLEGDTYFNGMDASQPDAANLDLDQFLNTGAYFTGSSPMAGNGDAYAAFDGFGDQVGMGGGMGESHFDVGMDGANDSPDASAGAGRVESLYGSAVNTPEMGTPEDTKSGNVGGGGGMNGMKSPSKKRRKN</sequence>
<dbReference type="Gene3D" id="1.10.10.10">
    <property type="entry name" value="Winged helix-like DNA-binding domain superfamily/Winged helix DNA-binding domain"/>
    <property type="match status" value="1"/>
</dbReference>